<keyword evidence="4" id="KW-0687">Ribonucleoprotein</keyword>
<dbReference type="STRING" id="237069.SAMN05216498_2760"/>
<evidence type="ECO:0000313" key="4">
    <source>
        <dbReference type="EMBL" id="SDN64119.1"/>
    </source>
</evidence>
<keyword evidence="4" id="KW-0689">Ribosomal protein</keyword>
<reference evidence="4 5" key="1">
    <citation type="submission" date="2016-10" db="EMBL/GenBank/DDBJ databases">
        <authorList>
            <person name="de Groot N.N."/>
        </authorList>
    </citation>
    <scope>NUCLEOTIDE SEQUENCE [LARGE SCALE GENOMIC DNA]</scope>
    <source>
        <strain evidence="4 5">CGMCC 1.3442</strain>
    </source>
</reference>
<name>A0A1H0D1Z5_9BACI</name>
<evidence type="ECO:0000256" key="1">
    <source>
        <dbReference type="ARBA" id="ARBA00022679"/>
    </source>
</evidence>
<evidence type="ECO:0000259" key="3">
    <source>
        <dbReference type="PROSITE" id="PS51186"/>
    </source>
</evidence>
<dbReference type="OrthoDB" id="9789603at2"/>
<dbReference type="PROSITE" id="PS51186">
    <property type="entry name" value="GNAT"/>
    <property type="match status" value="1"/>
</dbReference>
<dbReference type="Proteomes" id="UP000199334">
    <property type="component" value="Unassembled WGS sequence"/>
</dbReference>
<dbReference type="InterPro" id="IPR000182">
    <property type="entry name" value="GNAT_dom"/>
</dbReference>
<keyword evidence="1" id="KW-0808">Transferase</keyword>
<gene>
    <name evidence="4" type="ORF">SAMN05216498_2760</name>
</gene>
<dbReference type="PANTHER" id="PTHR43877">
    <property type="entry name" value="AMINOALKYLPHOSPHONATE N-ACETYLTRANSFERASE-RELATED-RELATED"/>
    <property type="match status" value="1"/>
</dbReference>
<feature type="domain" description="N-acetyltransferase" evidence="3">
    <location>
        <begin position="5"/>
        <end position="154"/>
    </location>
</feature>
<sequence>MTLDIKFRVAREQDLDRIVEMLADDELGRKRERFEKPLPESYQKAFQAISDDPNNELIVACMGNKVIGVQQLTFIPYITHQGGWRATIEGVRTSTTERGQGIGTLMIEWAIQRAKERGCHLIQLTTDKQRPDALRFYEQLGFKATHEGLKMKLV</sequence>
<protein>
    <submittedName>
        <fullName evidence="4">Ribosomal protein S18 acetylase RimI</fullName>
    </submittedName>
</protein>
<dbReference type="CDD" id="cd04301">
    <property type="entry name" value="NAT_SF"/>
    <property type="match status" value="1"/>
</dbReference>
<keyword evidence="5" id="KW-1185">Reference proteome</keyword>
<dbReference type="SUPFAM" id="SSF55729">
    <property type="entry name" value="Acyl-CoA N-acyltransferases (Nat)"/>
    <property type="match status" value="1"/>
</dbReference>
<organism evidence="4 5">
    <name type="scientific">Tenuibacillus multivorans</name>
    <dbReference type="NCBI Taxonomy" id="237069"/>
    <lineage>
        <taxon>Bacteria</taxon>
        <taxon>Bacillati</taxon>
        <taxon>Bacillota</taxon>
        <taxon>Bacilli</taxon>
        <taxon>Bacillales</taxon>
        <taxon>Bacillaceae</taxon>
        <taxon>Tenuibacillus</taxon>
    </lineage>
</organism>
<evidence type="ECO:0000256" key="2">
    <source>
        <dbReference type="ARBA" id="ARBA00023315"/>
    </source>
</evidence>
<dbReference type="GO" id="GO:0005840">
    <property type="term" value="C:ribosome"/>
    <property type="evidence" value="ECO:0007669"/>
    <property type="project" value="UniProtKB-KW"/>
</dbReference>
<dbReference type="InterPro" id="IPR016181">
    <property type="entry name" value="Acyl_CoA_acyltransferase"/>
</dbReference>
<dbReference type="PANTHER" id="PTHR43877:SF2">
    <property type="entry name" value="AMINOALKYLPHOSPHONATE N-ACETYLTRANSFERASE-RELATED"/>
    <property type="match status" value="1"/>
</dbReference>
<dbReference type="InterPro" id="IPR050832">
    <property type="entry name" value="Bact_Acetyltransf"/>
</dbReference>
<dbReference type="Gene3D" id="3.40.630.30">
    <property type="match status" value="1"/>
</dbReference>
<dbReference type="EMBL" id="FNIG01000006">
    <property type="protein sequence ID" value="SDN64119.1"/>
    <property type="molecule type" value="Genomic_DNA"/>
</dbReference>
<accession>A0A1H0D1Z5</accession>
<proteinExistence type="predicted"/>
<keyword evidence="2" id="KW-0012">Acyltransferase</keyword>
<evidence type="ECO:0000313" key="5">
    <source>
        <dbReference type="Proteomes" id="UP000199334"/>
    </source>
</evidence>
<dbReference type="Pfam" id="PF00583">
    <property type="entry name" value="Acetyltransf_1"/>
    <property type="match status" value="1"/>
</dbReference>
<dbReference type="AlphaFoldDB" id="A0A1H0D1Z5"/>
<dbReference type="GO" id="GO:0016747">
    <property type="term" value="F:acyltransferase activity, transferring groups other than amino-acyl groups"/>
    <property type="evidence" value="ECO:0007669"/>
    <property type="project" value="InterPro"/>
</dbReference>